<evidence type="ECO:0000313" key="3">
    <source>
        <dbReference type="EMBL" id="PVD29990.1"/>
    </source>
</evidence>
<dbReference type="InterPro" id="IPR051746">
    <property type="entry name" value="Kelch_domain_containing_8"/>
</dbReference>
<dbReference type="Pfam" id="PF24681">
    <property type="entry name" value="Kelch_KLHDC2_KLHL20_DRC7"/>
    <property type="match status" value="1"/>
</dbReference>
<name>A0A2T7P994_POMCA</name>
<sequence length="273" mass="31163">MASTSWGIFFDHYHFDEHGAAMATVMQYVQREGSWKRCADMNSARCAMAVCCYDNKIFVFGGYATYPGFPPLDSCEVYNPENNEWSILEPMPVGIAHHAASVYKESIFIFGGLDDEEAYLNTVLSFQVLHNTWTLIRTEMFTARAECLAFTFNRKIYILGGCNQTSNLLSVEVYEPDTNKWQHGEDFPDERKFTSMVLVDHYIYVCGGMRQFTQRAGSSRRSRTVETKDLYRYDLISNSWSYCTRLVEYGSNAACASATVNIKLLQESQFVSS</sequence>
<evidence type="ECO:0000313" key="4">
    <source>
        <dbReference type="Proteomes" id="UP000245119"/>
    </source>
</evidence>
<dbReference type="Proteomes" id="UP000245119">
    <property type="component" value="Linkage Group LG5"/>
</dbReference>
<dbReference type="EMBL" id="PZQS01000005">
    <property type="protein sequence ID" value="PVD29990.1"/>
    <property type="molecule type" value="Genomic_DNA"/>
</dbReference>
<organism evidence="3 4">
    <name type="scientific">Pomacea canaliculata</name>
    <name type="common">Golden apple snail</name>
    <dbReference type="NCBI Taxonomy" id="400727"/>
    <lineage>
        <taxon>Eukaryota</taxon>
        <taxon>Metazoa</taxon>
        <taxon>Spiralia</taxon>
        <taxon>Lophotrochozoa</taxon>
        <taxon>Mollusca</taxon>
        <taxon>Gastropoda</taxon>
        <taxon>Caenogastropoda</taxon>
        <taxon>Architaenioglossa</taxon>
        <taxon>Ampullarioidea</taxon>
        <taxon>Ampullariidae</taxon>
        <taxon>Pomacea</taxon>
    </lineage>
</organism>
<dbReference type="InterPro" id="IPR015915">
    <property type="entry name" value="Kelch-typ_b-propeller"/>
</dbReference>
<proteinExistence type="predicted"/>
<gene>
    <name evidence="3" type="ORF">C0Q70_09251</name>
</gene>
<dbReference type="AlphaFoldDB" id="A0A2T7P994"/>
<evidence type="ECO:0000256" key="1">
    <source>
        <dbReference type="ARBA" id="ARBA00022441"/>
    </source>
</evidence>
<keyword evidence="2" id="KW-0677">Repeat</keyword>
<protein>
    <submittedName>
        <fullName evidence="3">Uncharacterized protein</fullName>
    </submittedName>
</protein>
<dbReference type="Gene3D" id="2.120.10.80">
    <property type="entry name" value="Kelch-type beta propeller"/>
    <property type="match status" value="1"/>
</dbReference>
<dbReference type="SMART" id="SM00612">
    <property type="entry name" value="Kelch"/>
    <property type="match status" value="5"/>
</dbReference>
<accession>A0A2T7P994</accession>
<dbReference type="OrthoDB" id="6359816at2759"/>
<comment type="caution">
    <text evidence="3">The sequence shown here is derived from an EMBL/GenBank/DDBJ whole genome shotgun (WGS) entry which is preliminary data.</text>
</comment>
<keyword evidence="1" id="KW-0880">Kelch repeat</keyword>
<dbReference type="PANTHER" id="PTHR46260">
    <property type="entry name" value="RING-TYPE DOMAIN-CONTAINING PROTEIN"/>
    <property type="match status" value="1"/>
</dbReference>
<keyword evidence="4" id="KW-1185">Reference proteome</keyword>
<evidence type="ECO:0000256" key="2">
    <source>
        <dbReference type="ARBA" id="ARBA00022737"/>
    </source>
</evidence>
<dbReference type="SUPFAM" id="SSF117281">
    <property type="entry name" value="Kelch motif"/>
    <property type="match status" value="1"/>
</dbReference>
<dbReference type="STRING" id="400727.A0A2T7P994"/>
<dbReference type="InterPro" id="IPR006652">
    <property type="entry name" value="Kelch_1"/>
</dbReference>
<dbReference type="PANTHER" id="PTHR46260:SF3">
    <property type="entry name" value="RING-TYPE DOMAIN-CONTAINING PROTEIN"/>
    <property type="match status" value="1"/>
</dbReference>
<reference evidence="3 4" key="1">
    <citation type="submission" date="2018-04" db="EMBL/GenBank/DDBJ databases">
        <title>The genome of golden apple snail Pomacea canaliculata provides insight into stress tolerance and invasive adaptation.</title>
        <authorList>
            <person name="Liu C."/>
            <person name="Liu B."/>
            <person name="Ren Y."/>
            <person name="Zhang Y."/>
            <person name="Wang H."/>
            <person name="Li S."/>
            <person name="Jiang F."/>
            <person name="Yin L."/>
            <person name="Zhang G."/>
            <person name="Qian W."/>
            <person name="Fan W."/>
        </authorList>
    </citation>
    <scope>NUCLEOTIDE SEQUENCE [LARGE SCALE GENOMIC DNA]</scope>
    <source>
        <strain evidence="3">SZHN2017</strain>
        <tissue evidence="3">Muscle</tissue>
    </source>
</reference>